<comment type="similarity">
    <text evidence="1">Belongs to the SCO1/2 family.</text>
</comment>
<gene>
    <name evidence="5" type="ORF">K1W69_01210</name>
</gene>
<evidence type="ECO:0000256" key="2">
    <source>
        <dbReference type="ARBA" id="ARBA00023008"/>
    </source>
</evidence>
<dbReference type="PANTHER" id="PTHR12151">
    <property type="entry name" value="ELECTRON TRANSPORT PROTIN SCO1/SENC FAMILY MEMBER"/>
    <property type="match status" value="1"/>
</dbReference>
<dbReference type="EMBL" id="JAICBX010000001">
    <property type="protein sequence ID" value="MBW8635789.1"/>
    <property type="molecule type" value="Genomic_DNA"/>
</dbReference>
<evidence type="ECO:0000256" key="4">
    <source>
        <dbReference type="PIRSR" id="PIRSR603782-2"/>
    </source>
</evidence>
<keyword evidence="6" id="KW-1185">Reference proteome</keyword>
<dbReference type="Proteomes" id="UP001196509">
    <property type="component" value="Unassembled WGS sequence"/>
</dbReference>
<feature type="binding site" evidence="3">
    <location>
        <position position="71"/>
    </location>
    <ligand>
        <name>Cu cation</name>
        <dbReference type="ChEBI" id="CHEBI:23378"/>
    </ligand>
</feature>
<keyword evidence="2 3" id="KW-0186">Copper</keyword>
<evidence type="ECO:0000313" key="6">
    <source>
        <dbReference type="Proteomes" id="UP001196509"/>
    </source>
</evidence>
<keyword evidence="4" id="KW-1015">Disulfide bond</keyword>
<keyword evidence="3" id="KW-0479">Metal-binding</keyword>
<dbReference type="PANTHER" id="PTHR12151:SF25">
    <property type="entry name" value="LINALOOL DEHYDRATASE_ISOMERASE DOMAIN-CONTAINING PROTEIN"/>
    <property type="match status" value="1"/>
</dbReference>
<dbReference type="FunFam" id="3.40.30.10:FF:000013">
    <property type="entry name" value="Blast:Protein SCO1 homolog, mitochondrial"/>
    <property type="match status" value="1"/>
</dbReference>
<comment type="caution">
    <text evidence="5">The sequence shown here is derived from an EMBL/GenBank/DDBJ whole genome shotgun (WGS) entry which is preliminary data.</text>
</comment>
<dbReference type="InterPro" id="IPR036249">
    <property type="entry name" value="Thioredoxin-like_sf"/>
</dbReference>
<feature type="binding site" evidence="3">
    <location>
        <position position="75"/>
    </location>
    <ligand>
        <name>Cu cation</name>
        <dbReference type="ChEBI" id="CHEBI:23378"/>
    </ligand>
</feature>
<evidence type="ECO:0000256" key="1">
    <source>
        <dbReference type="ARBA" id="ARBA00010996"/>
    </source>
</evidence>
<evidence type="ECO:0000256" key="3">
    <source>
        <dbReference type="PIRSR" id="PIRSR603782-1"/>
    </source>
</evidence>
<dbReference type="GO" id="GO:0046872">
    <property type="term" value="F:metal ion binding"/>
    <property type="evidence" value="ECO:0007669"/>
    <property type="project" value="UniProtKB-KW"/>
</dbReference>
<dbReference type="Gene3D" id="3.40.30.10">
    <property type="entry name" value="Glutaredoxin"/>
    <property type="match status" value="1"/>
</dbReference>
<reference evidence="5" key="1">
    <citation type="submission" date="2021-08" db="EMBL/GenBank/DDBJ databases">
        <title>Hoeflea bacterium WL0058 sp. nov., isolated from the sediment.</title>
        <authorList>
            <person name="Wang L."/>
            <person name="Zhang D."/>
        </authorList>
    </citation>
    <scope>NUCLEOTIDE SEQUENCE</scope>
    <source>
        <strain evidence="5">WL0058</strain>
    </source>
</reference>
<name>A0AAE2ZGN0_9HYPH</name>
<dbReference type="AlphaFoldDB" id="A0AAE2ZGN0"/>
<feature type="binding site" evidence="3">
    <location>
        <position position="163"/>
    </location>
    <ligand>
        <name>Cu cation</name>
        <dbReference type="ChEBI" id="CHEBI:23378"/>
    </ligand>
</feature>
<dbReference type="RefSeq" id="WP_220226509.1">
    <property type="nucleotide sequence ID" value="NZ_JAICBX010000001.1"/>
</dbReference>
<proteinExistence type="inferred from homology"/>
<dbReference type="SUPFAM" id="SSF52833">
    <property type="entry name" value="Thioredoxin-like"/>
    <property type="match status" value="1"/>
</dbReference>
<organism evidence="5 6">
    <name type="scientific">Flavimaribacter sediminis</name>
    <dbReference type="NCBI Taxonomy" id="2865987"/>
    <lineage>
        <taxon>Bacteria</taxon>
        <taxon>Pseudomonadati</taxon>
        <taxon>Pseudomonadota</taxon>
        <taxon>Alphaproteobacteria</taxon>
        <taxon>Hyphomicrobiales</taxon>
        <taxon>Rhizobiaceae</taxon>
        <taxon>Flavimaribacter</taxon>
    </lineage>
</organism>
<accession>A0AAE2ZGN0</accession>
<sequence length="199" mass="22413">MTAIRIFLLTFVVVLAGAFGWIAYQWSSSNEALLEKPYGVAFDLVDQHGDRFTDKELHSQPTALFFGFTHCPEICPTTLFELDGWLKQVDPDGDEIQSYFVTIDPERDPPEILDSYVSNVSKRIIGVSGDPEKVRDMARGFKVYFKKVPTDEDNPDENYTMDHTASVFLLDKDGRFRGTISFGEDGDTAVKKLQNLISG</sequence>
<dbReference type="CDD" id="cd02968">
    <property type="entry name" value="SCO"/>
    <property type="match status" value="1"/>
</dbReference>
<dbReference type="InterPro" id="IPR003782">
    <property type="entry name" value="SCO1/SenC"/>
</dbReference>
<protein>
    <submittedName>
        <fullName evidence="5">SCO family protein</fullName>
    </submittedName>
</protein>
<dbReference type="Pfam" id="PF02630">
    <property type="entry name" value="SCO1-SenC"/>
    <property type="match status" value="1"/>
</dbReference>
<evidence type="ECO:0000313" key="5">
    <source>
        <dbReference type="EMBL" id="MBW8635789.1"/>
    </source>
</evidence>
<feature type="disulfide bond" description="Redox-active" evidence="4">
    <location>
        <begin position="71"/>
        <end position="75"/>
    </location>
</feature>